<dbReference type="eggNOG" id="COG5450">
    <property type="taxonomic scope" value="Bacteria"/>
</dbReference>
<keyword evidence="2" id="KW-1185">Reference proteome</keyword>
<gene>
    <name evidence="1" type="ORF">NB231_04150</name>
</gene>
<dbReference type="RefSeq" id="WP_004999999.1">
    <property type="nucleotide sequence ID" value="NZ_CH672427.1"/>
</dbReference>
<dbReference type="Pfam" id="PF09957">
    <property type="entry name" value="VapB_antitoxin"/>
    <property type="match status" value="1"/>
</dbReference>
<comment type="caution">
    <text evidence="1">The sequence shown here is derived from an EMBL/GenBank/DDBJ whole genome shotgun (WGS) entry which is preliminary data.</text>
</comment>
<dbReference type="EMBL" id="AAOF01000004">
    <property type="protein sequence ID" value="EAR22069.1"/>
    <property type="molecule type" value="Genomic_DNA"/>
</dbReference>
<dbReference type="AlphaFoldDB" id="A4BPR4"/>
<evidence type="ECO:0008006" key="3">
    <source>
        <dbReference type="Google" id="ProtNLM"/>
    </source>
</evidence>
<organism evidence="1 2">
    <name type="scientific">Nitrococcus mobilis Nb-231</name>
    <dbReference type="NCBI Taxonomy" id="314278"/>
    <lineage>
        <taxon>Bacteria</taxon>
        <taxon>Pseudomonadati</taxon>
        <taxon>Pseudomonadota</taxon>
        <taxon>Gammaproteobacteria</taxon>
        <taxon>Chromatiales</taxon>
        <taxon>Ectothiorhodospiraceae</taxon>
        <taxon>Nitrococcus</taxon>
    </lineage>
</organism>
<evidence type="ECO:0000313" key="2">
    <source>
        <dbReference type="Proteomes" id="UP000003374"/>
    </source>
</evidence>
<protein>
    <recommendedName>
        <fullName evidence="3">Type II toxin-antitoxin system VapB family antitoxin</fullName>
    </recommendedName>
</protein>
<dbReference type="STRING" id="314278.NB231_04150"/>
<proteinExistence type="predicted"/>
<dbReference type="InterPro" id="IPR019239">
    <property type="entry name" value="VapB_antitoxin"/>
</dbReference>
<accession>A4BPR4</accession>
<reference evidence="1 2" key="1">
    <citation type="submission" date="2006-02" db="EMBL/GenBank/DDBJ databases">
        <authorList>
            <person name="Waterbury J."/>
            <person name="Ferriera S."/>
            <person name="Johnson J."/>
            <person name="Kravitz S."/>
            <person name="Halpern A."/>
            <person name="Remington K."/>
            <person name="Beeson K."/>
            <person name="Tran B."/>
            <person name="Rogers Y.-H."/>
            <person name="Friedman R."/>
            <person name="Venter J.C."/>
        </authorList>
    </citation>
    <scope>NUCLEOTIDE SEQUENCE [LARGE SCALE GENOMIC DNA]</scope>
    <source>
        <strain evidence="1 2">Nb-231</strain>
    </source>
</reference>
<dbReference type="Proteomes" id="UP000003374">
    <property type="component" value="Unassembled WGS sequence"/>
</dbReference>
<dbReference type="HOGENOM" id="CLU_179376_0_1_6"/>
<evidence type="ECO:0000313" key="1">
    <source>
        <dbReference type="EMBL" id="EAR22069.1"/>
    </source>
</evidence>
<sequence length="73" mass="8623">MMRTNIELDDELITQALRLAKVRSKRELVHLALKEFVENHQRKDVLELVGKVRIDPDYDHKRLRQDRGGDVSD</sequence>
<name>A4BPR4_9GAMM</name>